<reference evidence="1 2" key="1">
    <citation type="journal article" date="2019" name="Philos. Trans. R. Soc. Lond., B, Biol. Sci.">
        <title>Ant behaviour and brain gene expression of defending hosts depend on the ecological success of the intruding social parasite.</title>
        <authorList>
            <person name="Kaur R."/>
            <person name="Stoldt M."/>
            <person name="Jongepier E."/>
            <person name="Feldmeyer B."/>
            <person name="Menzel F."/>
            <person name="Bornberg-Bauer E."/>
            <person name="Foitzik S."/>
        </authorList>
    </citation>
    <scope>NUCLEOTIDE SEQUENCE [LARGE SCALE GENOMIC DNA]</scope>
    <source>
        <tissue evidence="1">Whole body</tissue>
    </source>
</reference>
<keyword evidence="2" id="KW-1185">Reference proteome</keyword>
<gene>
    <name evidence="1" type="ORF">DBV15_09204</name>
</gene>
<comment type="caution">
    <text evidence="1">The sequence shown here is derived from an EMBL/GenBank/DDBJ whole genome shotgun (WGS) entry which is preliminary data.</text>
</comment>
<evidence type="ECO:0000313" key="2">
    <source>
        <dbReference type="Proteomes" id="UP000310200"/>
    </source>
</evidence>
<sequence length="69" mass="7861">MNYVTLRGNNAAAIASGQASNYIVSFLLLGRRDLYRHQQAVKGEVKFRGRWREFSTKRRAWSASGNDRG</sequence>
<name>A0A4S2KER2_9HYME</name>
<dbReference type="Proteomes" id="UP000310200">
    <property type="component" value="Unassembled WGS sequence"/>
</dbReference>
<dbReference type="AlphaFoldDB" id="A0A4S2KER2"/>
<evidence type="ECO:0000313" key="1">
    <source>
        <dbReference type="EMBL" id="TGZ47863.1"/>
    </source>
</evidence>
<dbReference type="EMBL" id="QBLH01002636">
    <property type="protein sequence ID" value="TGZ47863.1"/>
    <property type="molecule type" value="Genomic_DNA"/>
</dbReference>
<accession>A0A4S2KER2</accession>
<protein>
    <submittedName>
        <fullName evidence="1">Uncharacterized protein</fullName>
    </submittedName>
</protein>
<proteinExistence type="predicted"/>
<organism evidence="1 2">
    <name type="scientific">Temnothorax longispinosus</name>
    <dbReference type="NCBI Taxonomy" id="300112"/>
    <lineage>
        <taxon>Eukaryota</taxon>
        <taxon>Metazoa</taxon>
        <taxon>Ecdysozoa</taxon>
        <taxon>Arthropoda</taxon>
        <taxon>Hexapoda</taxon>
        <taxon>Insecta</taxon>
        <taxon>Pterygota</taxon>
        <taxon>Neoptera</taxon>
        <taxon>Endopterygota</taxon>
        <taxon>Hymenoptera</taxon>
        <taxon>Apocrita</taxon>
        <taxon>Aculeata</taxon>
        <taxon>Formicoidea</taxon>
        <taxon>Formicidae</taxon>
        <taxon>Myrmicinae</taxon>
        <taxon>Temnothorax</taxon>
    </lineage>
</organism>